<evidence type="ECO:0000256" key="1">
    <source>
        <dbReference type="ARBA" id="ARBA00022603"/>
    </source>
</evidence>
<dbReference type="Pfam" id="PF13649">
    <property type="entry name" value="Methyltransf_25"/>
    <property type="match status" value="1"/>
</dbReference>
<protein>
    <submittedName>
        <fullName evidence="4">Class I SAM-dependent methyltransferase</fullName>
    </submittedName>
</protein>
<dbReference type="GO" id="GO:0032259">
    <property type="term" value="P:methylation"/>
    <property type="evidence" value="ECO:0007669"/>
    <property type="project" value="UniProtKB-KW"/>
</dbReference>
<dbReference type="InterPro" id="IPR041698">
    <property type="entry name" value="Methyltransf_25"/>
</dbReference>
<dbReference type="RefSeq" id="WP_119635272.1">
    <property type="nucleotide sequence ID" value="NZ_QXVO01000010.1"/>
</dbReference>
<evidence type="ECO:0000313" key="5">
    <source>
        <dbReference type="Proteomes" id="UP000285625"/>
    </source>
</evidence>
<gene>
    <name evidence="4" type="ORF">BUZ57_04665</name>
</gene>
<evidence type="ECO:0000256" key="2">
    <source>
        <dbReference type="ARBA" id="ARBA00022679"/>
    </source>
</evidence>
<dbReference type="PANTHER" id="PTHR43861">
    <property type="entry name" value="TRANS-ACONITATE 2-METHYLTRANSFERASE-RELATED"/>
    <property type="match status" value="1"/>
</dbReference>
<dbReference type="AlphaFoldDB" id="A0A418JK21"/>
<keyword evidence="1 4" id="KW-0489">Methyltransferase</keyword>
<proteinExistence type="predicted"/>
<dbReference type="Gene3D" id="3.40.50.150">
    <property type="entry name" value="Vaccinia Virus protein VP39"/>
    <property type="match status" value="1"/>
</dbReference>
<comment type="caution">
    <text evidence="4">The sequence shown here is derived from an EMBL/GenBank/DDBJ whole genome shotgun (WGS) entry which is preliminary data.</text>
</comment>
<sequence length="240" mass="28135">MAYHRLSAFYDILTDDQPYQSWVKVLQHFTSSMHVKHLLDIGCGTGTLTCLFTSIAPNVTGLDLSKEMIEKAKQKSDKVTWLEGDMSDFNLENKFDVVTICCDSLNYLGTEEDVMHTFNHVYHHLNDTGLFMFDVHTAYKMYTQFNHQTYIDDRETLTLMWQTTPGEDPLSVWHDLTFFSRNDDGTYCRLDETQYQRTLEKEQYEAMLNSIGFKNIQSFYDFDVQNQSFESDRLFFVATK</sequence>
<organism evidence="4 5">
    <name type="scientific">Staphylococcus hyicus</name>
    <dbReference type="NCBI Taxonomy" id="1284"/>
    <lineage>
        <taxon>Bacteria</taxon>
        <taxon>Bacillati</taxon>
        <taxon>Bacillota</taxon>
        <taxon>Bacilli</taxon>
        <taxon>Bacillales</taxon>
        <taxon>Staphylococcaceae</taxon>
        <taxon>Staphylococcus</taxon>
    </lineage>
</organism>
<evidence type="ECO:0000313" key="4">
    <source>
        <dbReference type="EMBL" id="RIO46409.1"/>
    </source>
</evidence>
<dbReference type="SUPFAM" id="SSF53335">
    <property type="entry name" value="S-adenosyl-L-methionine-dependent methyltransferases"/>
    <property type="match status" value="1"/>
</dbReference>
<dbReference type="PANTHER" id="PTHR43861:SF1">
    <property type="entry name" value="TRANS-ACONITATE 2-METHYLTRANSFERASE"/>
    <property type="match status" value="1"/>
</dbReference>
<dbReference type="STRING" id="1284.SHYC_06595"/>
<dbReference type="InterPro" id="IPR029063">
    <property type="entry name" value="SAM-dependent_MTases_sf"/>
</dbReference>
<dbReference type="GO" id="GO:0008168">
    <property type="term" value="F:methyltransferase activity"/>
    <property type="evidence" value="ECO:0007669"/>
    <property type="project" value="UniProtKB-KW"/>
</dbReference>
<keyword evidence="2 4" id="KW-0808">Transferase</keyword>
<feature type="domain" description="Methyltransferase" evidence="3">
    <location>
        <begin position="39"/>
        <end position="129"/>
    </location>
</feature>
<evidence type="ECO:0000259" key="3">
    <source>
        <dbReference type="Pfam" id="PF13649"/>
    </source>
</evidence>
<dbReference type="Proteomes" id="UP000285625">
    <property type="component" value="Unassembled WGS sequence"/>
</dbReference>
<name>A0A418JK21_STAHY</name>
<dbReference type="CDD" id="cd02440">
    <property type="entry name" value="AdoMet_MTases"/>
    <property type="match status" value="1"/>
</dbReference>
<reference evidence="4 5" key="1">
    <citation type="journal article" date="2016" name="Front. Microbiol.">
        <title>Comprehensive Phylogenetic Analysis of Bovine Non-aureus Staphylococci Species Based on Whole-Genome Sequencing.</title>
        <authorList>
            <person name="Naushad S."/>
            <person name="Barkema H.W."/>
            <person name="Luby C."/>
            <person name="Condas L.A."/>
            <person name="Nobrega D.B."/>
            <person name="Carson D.A."/>
            <person name="De Buck J."/>
        </authorList>
    </citation>
    <scope>NUCLEOTIDE SEQUENCE [LARGE SCALE GENOMIC DNA]</scope>
    <source>
        <strain evidence="4 5">SNUC 5959</strain>
    </source>
</reference>
<accession>A0A418JK21</accession>
<dbReference type="EMBL" id="QXVO01000010">
    <property type="protein sequence ID" value="RIO46409.1"/>
    <property type="molecule type" value="Genomic_DNA"/>
</dbReference>
<dbReference type="Gene3D" id="2.20.25.110">
    <property type="entry name" value="S-adenosyl-L-methionine-dependent methyltransferases"/>
    <property type="match status" value="1"/>
</dbReference>